<dbReference type="Proteomes" id="UP000051952">
    <property type="component" value="Unassembled WGS sequence"/>
</dbReference>
<feature type="domain" description="START" evidence="1">
    <location>
        <begin position="139"/>
        <end position="303"/>
    </location>
</feature>
<sequence>KGMALLYSEIAFDREAASNLLQFLPEASQANIQSKLNECEKLFTFDQHFDLLDQIKDLLAIIKAVEHDLLQSSVVVGIEVTGAVAESTPPESVEAVEAKKQPTALSAAMLAAFIESSPMYVIGQEKVRECQHLSDDIEDHTTWTPTTSIDEKGYGTYYRAEVGKTAHSFKVIGEVQESILHVVSVIMELDLYTEWFPMCCEAEMQGELTRFHKSSRFVVQVPWPMSNREVFLVGYGVDDLTTRKRVIITSRSVADSEKLHSNIRRPPVGKKCTRISVEKGGFLLEALSPNSCRISFIMNVDPEIPHIGCTDHLTHSPFY</sequence>
<keyword evidence="3" id="KW-1185">Reference proteome</keyword>
<protein>
    <recommendedName>
        <fullName evidence="1">START domain-containing protein</fullName>
    </recommendedName>
</protein>
<reference evidence="3" key="1">
    <citation type="submission" date="2015-09" db="EMBL/GenBank/DDBJ databases">
        <authorList>
            <consortium name="Pathogen Informatics"/>
        </authorList>
    </citation>
    <scope>NUCLEOTIDE SEQUENCE [LARGE SCALE GENOMIC DNA]</scope>
    <source>
        <strain evidence="3">Lake Konstanz</strain>
    </source>
</reference>
<dbReference type="EMBL" id="CYKH01000618">
    <property type="protein sequence ID" value="CUG06883.1"/>
    <property type="molecule type" value="Genomic_DNA"/>
</dbReference>
<dbReference type="AlphaFoldDB" id="A0A0S4ITT0"/>
<organism evidence="2 3">
    <name type="scientific">Bodo saltans</name>
    <name type="common">Flagellated protozoan</name>
    <dbReference type="NCBI Taxonomy" id="75058"/>
    <lineage>
        <taxon>Eukaryota</taxon>
        <taxon>Discoba</taxon>
        <taxon>Euglenozoa</taxon>
        <taxon>Kinetoplastea</taxon>
        <taxon>Metakinetoplastina</taxon>
        <taxon>Eubodonida</taxon>
        <taxon>Bodonidae</taxon>
        <taxon>Bodo</taxon>
    </lineage>
</organism>
<evidence type="ECO:0000313" key="2">
    <source>
        <dbReference type="EMBL" id="CUG06883.1"/>
    </source>
</evidence>
<dbReference type="Gene3D" id="3.30.530.20">
    <property type="match status" value="1"/>
</dbReference>
<gene>
    <name evidence="2" type="ORF">BSAL_73480</name>
</gene>
<proteinExistence type="predicted"/>
<accession>A0A0S4ITT0</accession>
<dbReference type="GO" id="GO:0008289">
    <property type="term" value="F:lipid binding"/>
    <property type="evidence" value="ECO:0007669"/>
    <property type="project" value="InterPro"/>
</dbReference>
<evidence type="ECO:0000259" key="1">
    <source>
        <dbReference type="Pfam" id="PF01852"/>
    </source>
</evidence>
<dbReference type="SUPFAM" id="SSF55961">
    <property type="entry name" value="Bet v1-like"/>
    <property type="match status" value="1"/>
</dbReference>
<dbReference type="VEuPathDB" id="TriTrypDB:BSAL_73480"/>
<feature type="non-terminal residue" evidence="2">
    <location>
        <position position="1"/>
    </location>
</feature>
<dbReference type="OrthoDB" id="17317at2759"/>
<dbReference type="Pfam" id="PF01852">
    <property type="entry name" value="START"/>
    <property type="match status" value="1"/>
</dbReference>
<dbReference type="PANTHER" id="PTHR34560">
    <property type="entry name" value="POLYKETIDE CYCLASE/DEHYDRASE/LIPID TRANSPORT SUPERFAMILY PROTEIN"/>
    <property type="match status" value="1"/>
</dbReference>
<dbReference type="PANTHER" id="PTHR34560:SF1">
    <property type="entry name" value="START DOMAIN-CONTAINING PROTEIN"/>
    <property type="match status" value="1"/>
</dbReference>
<dbReference type="OMA" id="CTRISVE"/>
<name>A0A0S4ITT0_BODSA</name>
<dbReference type="InterPro" id="IPR023393">
    <property type="entry name" value="START-like_dom_sf"/>
</dbReference>
<evidence type="ECO:0000313" key="3">
    <source>
        <dbReference type="Proteomes" id="UP000051952"/>
    </source>
</evidence>
<dbReference type="InterPro" id="IPR002913">
    <property type="entry name" value="START_lipid-bd_dom"/>
</dbReference>